<sequence length="282" mass="29789">MTGDKTSVFADDWSGEMGQRWLRNVDHFEAMLEPIGTALLDRAAIAAGERIVDLGCGGGATSRAIAARVGPRGAVLGLDISPDLIVAARARAGADLPALRFFCGDAASAVLPAAPYDRLVSRFGSMFFTDPAAAFRHLRTQLVPGARFDLAVWGPPRDNVWMMAVMAVIRAHVDVPPATPRAPGPFAFEDIDYLRGLLADAGFARVDIDDWRGDQAIGGPGRTPAEAADFALGSMSAARVLSEAGADVMAVARADLERVYGEHHDPEAGVRLGARAWLVTAA</sequence>
<dbReference type="Gene3D" id="3.40.50.150">
    <property type="entry name" value="Vaccinia Virus protein VP39"/>
    <property type="match status" value="1"/>
</dbReference>
<dbReference type="EMBL" id="CP013342">
    <property type="protein sequence ID" value="AMU94765.1"/>
    <property type="molecule type" value="Genomic_DNA"/>
</dbReference>
<evidence type="ECO:0000256" key="1">
    <source>
        <dbReference type="ARBA" id="ARBA00022603"/>
    </source>
</evidence>
<evidence type="ECO:0000313" key="4">
    <source>
        <dbReference type="EMBL" id="AMU94765.1"/>
    </source>
</evidence>
<accession>A0A142VZQ1</accession>
<dbReference type="Proteomes" id="UP000076234">
    <property type="component" value="Chromosome"/>
</dbReference>
<dbReference type="RefSeq" id="WP_062903089.1">
    <property type="nucleotide sequence ID" value="NZ_CP013342.1"/>
</dbReference>
<dbReference type="GO" id="GO:0032259">
    <property type="term" value="P:methylation"/>
    <property type="evidence" value="ECO:0007669"/>
    <property type="project" value="UniProtKB-KW"/>
</dbReference>
<dbReference type="PANTHER" id="PTHR43861">
    <property type="entry name" value="TRANS-ACONITATE 2-METHYLTRANSFERASE-RELATED"/>
    <property type="match status" value="1"/>
</dbReference>
<proteinExistence type="predicted"/>
<reference evidence="5" key="1">
    <citation type="submission" date="2015-11" db="EMBL/GenBank/DDBJ databases">
        <title>Complete genome sequence of a polyethylene glycol-degrading strain Sphingopyxis terrae strain 203-1 (NBRC 15098).</title>
        <authorList>
            <person name="Yoshiyuki O."/>
            <person name="Shouta N."/>
            <person name="Nagata Y."/>
            <person name="Numata M."/>
            <person name="Tsuchikane K."/>
            <person name="Hosoyama A."/>
            <person name="Yamazoe A."/>
            <person name="Tsuda M."/>
            <person name="Fujita N."/>
            <person name="Kawai F."/>
        </authorList>
    </citation>
    <scope>NUCLEOTIDE SEQUENCE [LARGE SCALE GENOMIC DNA]</scope>
    <source>
        <strain evidence="5">203-1</strain>
    </source>
</reference>
<protein>
    <submittedName>
        <fullName evidence="4">Methyltransferase type 11</fullName>
    </submittedName>
</protein>
<dbReference type="KEGG" id="ster:AOA14_09145"/>
<name>A0A142VZQ1_9SPHN</name>
<dbReference type="CDD" id="cd02440">
    <property type="entry name" value="AdoMet_MTases"/>
    <property type="match status" value="1"/>
</dbReference>
<reference evidence="4 5" key="2">
    <citation type="journal article" date="2016" name="Genome Announc.">
        <title>Complete Genome Sequence of Sphingopyxis terrae Strain 203-1 (NBRC 111660), a Polyethylene Glycol Degrader.</title>
        <authorList>
            <person name="Ohtsubo Y."/>
            <person name="Nonoyama S."/>
            <person name="Nagata Y."/>
            <person name="Numata M."/>
            <person name="Tsuchikane K."/>
            <person name="Hosoyama A."/>
            <person name="Yamazoe A."/>
            <person name="Tsuda M."/>
            <person name="Fujita N."/>
            <person name="Kawai F."/>
        </authorList>
    </citation>
    <scope>NUCLEOTIDE SEQUENCE [LARGE SCALE GENOMIC DNA]</scope>
    <source>
        <strain evidence="4 5">203-1</strain>
    </source>
</reference>
<keyword evidence="2 4" id="KW-0808">Transferase</keyword>
<dbReference type="GO" id="GO:0008168">
    <property type="term" value="F:methyltransferase activity"/>
    <property type="evidence" value="ECO:0007669"/>
    <property type="project" value="UniProtKB-KW"/>
</dbReference>
<keyword evidence="1 4" id="KW-0489">Methyltransferase</keyword>
<dbReference type="AlphaFoldDB" id="A0A142VZQ1"/>
<evidence type="ECO:0000313" key="5">
    <source>
        <dbReference type="Proteomes" id="UP000076234"/>
    </source>
</evidence>
<gene>
    <name evidence="4" type="ORF">AOA14_09145</name>
</gene>
<feature type="domain" description="Methyltransferase" evidence="3">
    <location>
        <begin position="51"/>
        <end position="145"/>
    </location>
</feature>
<dbReference type="Pfam" id="PF13649">
    <property type="entry name" value="Methyltransf_25"/>
    <property type="match status" value="1"/>
</dbReference>
<dbReference type="PANTHER" id="PTHR43861:SF1">
    <property type="entry name" value="TRANS-ACONITATE 2-METHYLTRANSFERASE"/>
    <property type="match status" value="1"/>
</dbReference>
<dbReference type="STRING" id="1219058.AOA14_09145"/>
<dbReference type="SUPFAM" id="SSF53335">
    <property type="entry name" value="S-adenosyl-L-methionine-dependent methyltransferases"/>
    <property type="match status" value="1"/>
</dbReference>
<evidence type="ECO:0000256" key="2">
    <source>
        <dbReference type="ARBA" id="ARBA00022679"/>
    </source>
</evidence>
<dbReference type="InterPro" id="IPR041698">
    <property type="entry name" value="Methyltransf_25"/>
</dbReference>
<evidence type="ECO:0000259" key="3">
    <source>
        <dbReference type="Pfam" id="PF13649"/>
    </source>
</evidence>
<dbReference type="InterPro" id="IPR029063">
    <property type="entry name" value="SAM-dependent_MTases_sf"/>
</dbReference>
<organism evidence="4 5">
    <name type="scientific">Sphingopyxis terrae subsp. terrae NBRC 15098</name>
    <dbReference type="NCBI Taxonomy" id="1219058"/>
    <lineage>
        <taxon>Bacteria</taxon>
        <taxon>Pseudomonadati</taxon>
        <taxon>Pseudomonadota</taxon>
        <taxon>Alphaproteobacteria</taxon>
        <taxon>Sphingomonadales</taxon>
        <taxon>Sphingomonadaceae</taxon>
        <taxon>Sphingopyxis</taxon>
    </lineage>
</organism>